<proteinExistence type="predicted"/>
<dbReference type="Proteomes" id="UP000466517">
    <property type="component" value="Chromosome"/>
</dbReference>
<dbReference type="GO" id="GO:0016740">
    <property type="term" value="F:transferase activity"/>
    <property type="evidence" value="ECO:0007669"/>
    <property type="project" value="UniProtKB-KW"/>
</dbReference>
<dbReference type="InterPro" id="IPR031165">
    <property type="entry name" value="GNAT_YJDJ"/>
</dbReference>
<accession>A0A7I7XBT7</accession>
<protein>
    <submittedName>
        <fullName evidence="2">N-acetyltransferase</fullName>
    </submittedName>
</protein>
<dbReference type="PROSITE" id="PS51729">
    <property type="entry name" value="GNAT_YJDJ"/>
    <property type="match status" value="1"/>
</dbReference>
<dbReference type="SUPFAM" id="SSF55729">
    <property type="entry name" value="Acyl-CoA N-acyltransferases (Nat)"/>
    <property type="match status" value="1"/>
</dbReference>
<dbReference type="InterPro" id="IPR016181">
    <property type="entry name" value="Acyl_CoA_acyltransferase"/>
</dbReference>
<keyword evidence="2" id="KW-0808">Transferase</keyword>
<dbReference type="PANTHER" id="PTHR31435:SF10">
    <property type="entry name" value="BSR4717 PROTEIN"/>
    <property type="match status" value="1"/>
</dbReference>
<dbReference type="RefSeq" id="WP_246240324.1">
    <property type="nucleotide sequence ID" value="NZ_AP022610.1"/>
</dbReference>
<organism evidence="2 3">
    <name type="scientific">Mycolicibacterium madagascariense</name>
    <dbReference type="NCBI Taxonomy" id="212765"/>
    <lineage>
        <taxon>Bacteria</taxon>
        <taxon>Bacillati</taxon>
        <taxon>Actinomycetota</taxon>
        <taxon>Actinomycetes</taxon>
        <taxon>Mycobacteriales</taxon>
        <taxon>Mycobacteriaceae</taxon>
        <taxon>Mycolicibacterium</taxon>
    </lineage>
</organism>
<gene>
    <name evidence="2" type="ORF">MMAD_10150</name>
</gene>
<name>A0A7I7XBT7_9MYCO</name>
<dbReference type="InterPro" id="IPR045057">
    <property type="entry name" value="Gcn5-rel_NAT"/>
</dbReference>
<dbReference type="AlphaFoldDB" id="A0A7I7XBT7"/>
<evidence type="ECO:0000313" key="2">
    <source>
        <dbReference type="EMBL" id="BBZ26720.1"/>
    </source>
</evidence>
<dbReference type="EMBL" id="AP022610">
    <property type="protein sequence ID" value="BBZ26720.1"/>
    <property type="molecule type" value="Genomic_DNA"/>
</dbReference>
<dbReference type="PANTHER" id="PTHR31435">
    <property type="entry name" value="PROTEIN NATD1"/>
    <property type="match status" value="1"/>
</dbReference>
<dbReference type="Pfam" id="PF14542">
    <property type="entry name" value="Acetyltransf_CG"/>
    <property type="match status" value="1"/>
</dbReference>
<dbReference type="Gene3D" id="3.40.630.30">
    <property type="match status" value="1"/>
</dbReference>
<evidence type="ECO:0000259" key="1">
    <source>
        <dbReference type="PROSITE" id="PS51729"/>
    </source>
</evidence>
<feature type="domain" description="N-acetyltransferase" evidence="1">
    <location>
        <begin position="13"/>
        <end position="99"/>
    </location>
</feature>
<reference evidence="2 3" key="1">
    <citation type="journal article" date="2019" name="Emerg. Microbes Infect.">
        <title>Comprehensive subspecies identification of 175 nontuberculous mycobacteria species based on 7547 genomic profiles.</title>
        <authorList>
            <person name="Matsumoto Y."/>
            <person name="Kinjo T."/>
            <person name="Motooka D."/>
            <person name="Nabeya D."/>
            <person name="Jung N."/>
            <person name="Uechi K."/>
            <person name="Horii T."/>
            <person name="Iida T."/>
            <person name="Fujita J."/>
            <person name="Nakamura S."/>
        </authorList>
    </citation>
    <scope>NUCLEOTIDE SEQUENCE [LARGE SCALE GENOMIC DNA]</scope>
    <source>
        <strain evidence="2 3">JCM 13574</strain>
    </source>
</reference>
<evidence type="ECO:0000313" key="3">
    <source>
        <dbReference type="Proteomes" id="UP000466517"/>
    </source>
</evidence>
<keyword evidence="3" id="KW-1185">Reference proteome</keyword>
<sequence length="113" mass="12041">MADLTDKTGAPVTVTREDGRFTVAVDGKTVGLTAFADRPGQRVFYHTEVDEAFGGRGLASIVIADALAATREEGLRIVPVCPTVLAYVRKHPEFAGIADRPTREILDSLGLAT</sequence>
<dbReference type="KEGG" id="mmag:MMAD_10150"/>